<name>A0A4P6WYA1_HYDPS</name>
<organism evidence="3 4">
    <name type="scientific">Hydrogenophaga pseudoflava</name>
    <name type="common">Pseudomonas carboxydoflava</name>
    <dbReference type="NCBI Taxonomy" id="47421"/>
    <lineage>
        <taxon>Bacteria</taxon>
        <taxon>Pseudomonadati</taxon>
        <taxon>Pseudomonadota</taxon>
        <taxon>Betaproteobacteria</taxon>
        <taxon>Burkholderiales</taxon>
        <taxon>Comamonadaceae</taxon>
        <taxon>Hydrogenophaga</taxon>
    </lineage>
</organism>
<dbReference type="InterPro" id="IPR000014">
    <property type="entry name" value="PAS"/>
</dbReference>
<evidence type="ECO:0000313" key="3">
    <source>
        <dbReference type="EMBL" id="QBM27128.1"/>
    </source>
</evidence>
<dbReference type="CDD" id="cd00130">
    <property type="entry name" value="PAS"/>
    <property type="match status" value="1"/>
</dbReference>
<keyword evidence="1" id="KW-0472">Membrane</keyword>
<dbReference type="Pfam" id="PF13188">
    <property type="entry name" value="PAS_8"/>
    <property type="match status" value="1"/>
</dbReference>
<evidence type="ECO:0000313" key="4">
    <source>
        <dbReference type="Proteomes" id="UP000293912"/>
    </source>
</evidence>
<gene>
    <name evidence="3" type="ORF">HPF_05500</name>
</gene>
<dbReference type="SMART" id="SM00091">
    <property type="entry name" value="PAS"/>
    <property type="match status" value="1"/>
</dbReference>
<dbReference type="AlphaFoldDB" id="A0A4P6WYA1"/>
<feature type="transmembrane region" description="Helical" evidence="1">
    <location>
        <begin position="113"/>
        <end position="129"/>
    </location>
</feature>
<keyword evidence="4" id="KW-1185">Reference proteome</keyword>
<feature type="transmembrane region" description="Helical" evidence="1">
    <location>
        <begin position="63"/>
        <end position="80"/>
    </location>
</feature>
<feature type="transmembrane region" description="Helical" evidence="1">
    <location>
        <begin position="87"/>
        <end position="107"/>
    </location>
</feature>
<dbReference type="EMBL" id="CP037867">
    <property type="protein sequence ID" value="QBM27128.1"/>
    <property type="molecule type" value="Genomic_DNA"/>
</dbReference>
<dbReference type="KEGG" id="hpse:HPF_05500"/>
<dbReference type="NCBIfam" id="TIGR00229">
    <property type="entry name" value="sensory_box"/>
    <property type="match status" value="1"/>
</dbReference>
<accession>A0A4P6WYA1</accession>
<feature type="domain" description="PAS" evidence="2">
    <location>
        <begin position="215"/>
        <end position="271"/>
    </location>
</feature>
<dbReference type="SUPFAM" id="SSF55785">
    <property type="entry name" value="PYP-like sensor domain (PAS domain)"/>
    <property type="match status" value="1"/>
</dbReference>
<sequence length="345" mass="38185">MRALFQFLNLLSRPDPTAVWPEPPSIVAARAEIAMRLSWMTSVLGMVLFAVDRFIGMPVTADSMMTLVLAVMGALAWVLLKVRRYNSVAWLLVVFLFGMAAASTWFFGSVRTINIVLILMGLVAAGIFLSRRGLLWTTAAAVALLGLLTWADAAGLLAGQPRFAVSWRNWLSQSASLVGVAAMMFLNRTQVRLAQELHLQEATQRLRAQLDRDLGQGRFSRLFRTSPTPIFVQSMRNGAILDVNLAFERALGYTRQEVLSRRDGFLWLHDEAYAAFSQDRRAHRRTGWHSITGVGRNGQQVPLQICSERDDDADDGLRITVLRVPGHTTSAMPTVYAPLEGGQGA</sequence>
<evidence type="ECO:0000259" key="2">
    <source>
        <dbReference type="PROSITE" id="PS50112"/>
    </source>
</evidence>
<keyword evidence="1" id="KW-1133">Transmembrane helix</keyword>
<protein>
    <submittedName>
        <fullName evidence="3">PAS fold protein</fullName>
    </submittedName>
</protein>
<dbReference type="PROSITE" id="PS50112">
    <property type="entry name" value="PAS"/>
    <property type="match status" value="1"/>
</dbReference>
<dbReference type="Gene3D" id="3.30.450.20">
    <property type="entry name" value="PAS domain"/>
    <property type="match status" value="1"/>
</dbReference>
<proteinExistence type="predicted"/>
<reference evidence="3 4" key="1">
    <citation type="submission" date="2019-03" db="EMBL/GenBank/DDBJ databases">
        <authorList>
            <person name="Sebastian G."/>
            <person name="Baumann P."/>
            <person name="Ruckert C."/>
            <person name="Kalinowski J."/>
            <person name="Nebel B."/>
            <person name="Takors R."/>
            <person name="Blombach B."/>
        </authorList>
    </citation>
    <scope>NUCLEOTIDE SEQUENCE [LARGE SCALE GENOMIC DNA]</scope>
    <source>
        <strain evidence="3 4">DSM 1084</strain>
    </source>
</reference>
<dbReference type="InterPro" id="IPR035965">
    <property type="entry name" value="PAS-like_dom_sf"/>
</dbReference>
<dbReference type="Proteomes" id="UP000293912">
    <property type="component" value="Chromosome"/>
</dbReference>
<keyword evidence="1" id="KW-0812">Transmembrane</keyword>
<feature type="transmembrane region" description="Helical" evidence="1">
    <location>
        <begin position="134"/>
        <end position="158"/>
    </location>
</feature>
<evidence type="ECO:0000256" key="1">
    <source>
        <dbReference type="SAM" id="Phobius"/>
    </source>
</evidence>